<evidence type="ECO:0000256" key="1">
    <source>
        <dbReference type="ARBA" id="ARBA00004651"/>
    </source>
</evidence>
<dbReference type="Proteomes" id="UP000245765">
    <property type="component" value="Unassembled WGS sequence"/>
</dbReference>
<dbReference type="GO" id="GO:0005886">
    <property type="term" value="C:plasma membrane"/>
    <property type="evidence" value="ECO:0007669"/>
    <property type="project" value="UniProtKB-SubCell"/>
</dbReference>
<dbReference type="EMBL" id="QGNA01000001">
    <property type="protein sequence ID" value="PWS39193.1"/>
    <property type="molecule type" value="Genomic_DNA"/>
</dbReference>
<keyword evidence="5" id="KW-0378">Hydrolase</keyword>
<keyword evidence="6 9" id="KW-1133">Transmembrane helix</keyword>
<sequence>MRDLPQAHGRSGLFRLQVVAVSHSAPLAEPHAAPPRDSAQSAWPAAIALLVVGVIGLGILFEREVSAAVRIWETNEAYNHCWLIAPIAAWLAWSRRQRLAGLQPAPTPLFALLAIPVGAAWLVAERLGIMEGRQLTALALVLVFVLTVLGWRITRAMAAPLLYLFFLVPFGAFTVPLLQQFTTWFIDIGLDVIGIPHYVDDLIIETPAGTFLVAEACAGLRFLIAALAFGALYALVMFRSPGRRLAVLALAIVVPIVANGFRALGIVVLGSVLGSAEAAAADHIIYGWVFFSIVMLLLIVVGLPFREDHRPDTAPPPPARPMRAPRAAMLAVAALLAGGLASAAPATSLALQQAGARAPERIAVPLPPVEGCDVSADGATLVCGDLTVRAEAVIFPAQATWNVVSAERSRAAGLDDQDLLFSVRVPNGGTWRARQSRDRMQTVAIGLWLNGRPAGGGVRSRAEQAWNSLGGGQGLPVLIAVTIAPQQAEGAFLHAPRQRAVLEALLEAQGQQIAAGASSLSGRNRAPASELVWPGTSRSRG</sequence>
<dbReference type="NCBIfam" id="TIGR04178">
    <property type="entry name" value="exo_archaeo"/>
    <property type="match status" value="1"/>
</dbReference>
<comment type="subcellular location">
    <subcellularLocation>
        <location evidence="1">Cell membrane</location>
        <topology evidence="1">Multi-pass membrane protein</topology>
    </subcellularLocation>
</comment>
<dbReference type="InterPro" id="IPR026392">
    <property type="entry name" value="Exo/Archaeosortase_dom"/>
</dbReference>
<name>A0A317FKV3_9PROT</name>
<evidence type="ECO:0000313" key="11">
    <source>
        <dbReference type="Proteomes" id="UP000245765"/>
    </source>
</evidence>
<feature type="region of interest" description="Disordered" evidence="8">
    <location>
        <begin position="516"/>
        <end position="541"/>
    </location>
</feature>
<dbReference type="InterPro" id="IPR019127">
    <property type="entry name" value="Exosortase"/>
</dbReference>
<feature type="transmembrane region" description="Helical" evidence="9">
    <location>
        <begin position="161"/>
        <end position="181"/>
    </location>
</feature>
<evidence type="ECO:0000313" key="10">
    <source>
        <dbReference type="EMBL" id="PWS39193.1"/>
    </source>
</evidence>
<reference evidence="11" key="1">
    <citation type="submission" date="2018-05" db="EMBL/GenBank/DDBJ databases">
        <authorList>
            <person name="Du Z."/>
            <person name="Wang X."/>
        </authorList>
    </citation>
    <scope>NUCLEOTIDE SEQUENCE [LARGE SCALE GENOMIC DNA]</scope>
    <source>
        <strain evidence="11">CQN31</strain>
    </source>
</reference>
<dbReference type="GO" id="GO:0008233">
    <property type="term" value="F:peptidase activity"/>
    <property type="evidence" value="ECO:0007669"/>
    <property type="project" value="UniProtKB-KW"/>
</dbReference>
<keyword evidence="2" id="KW-1003">Cell membrane</keyword>
<feature type="transmembrane region" description="Helical" evidence="9">
    <location>
        <begin position="105"/>
        <end position="123"/>
    </location>
</feature>
<evidence type="ECO:0000256" key="3">
    <source>
        <dbReference type="ARBA" id="ARBA00022670"/>
    </source>
</evidence>
<keyword evidence="7 9" id="KW-0472">Membrane</keyword>
<feature type="transmembrane region" description="Helical" evidence="9">
    <location>
        <begin position="327"/>
        <end position="351"/>
    </location>
</feature>
<accession>A0A317FKV3</accession>
<protein>
    <submittedName>
        <fullName evidence="10">Exosortase</fullName>
    </submittedName>
</protein>
<evidence type="ECO:0000256" key="7">
    <source>
        <dbReference type="ARBA" id="ARBA00023136"/>
    </source>
</evidence>
<evidence type="ECO:0000256" key="4">
    <source>
        <dbReference type="ARBA" id="ARBA00022692"/>
    </source>
</evidence>
<dbReference type="NCBIfam" id="TIGR02602">
    <property type="entry name" value="8TM_EpsH"/>
    <property type="match status" value="1"/>
</dbReference>
<keyword evidence="4 9" id="KW-0812">Transmembrane</keyword>
<feature type="transmembrane region" description="Helical" evidence="9">
    <location>
        <begin position="285"/>
        <end position="306"/>
    </location>
</feature>
<feature type="transmembrane region" description="Helical" evidence="9">
    <location>
        <begin position="218"/>
        <end position="238"/>
    </location>
</feature>
<dbReference type="GO" id="GO:0006508">
    <property type="term" value="P:proteolysis"/>
    <property type="evidence" value="ECO:0007669"/>
    <property type="project" value="UniProtKB-KW"/>
</dbReference>
<proteinExistence type="predicted"/>
<evidence type="ECO:0000256" key="8">
    <source>
        <dbReference type="SAM" id="MobiDB-lite"/>
    </source>
</evidence>
<feature type="transmembrane region" description="Helical" evidence="9">
    <location>
        <begin position="245"/>
        <end position="273"/>
    </location>
</feature>
<evidence type="ECO:0000256" key="5">
    <source>
        <dbReference type="ARBA" id="ARBA00022801"/>
    </source>
</evidence>
<dbReference type="InterPro" id="IPR013426">
    <property type="entry name" value="EpsH-like"/>
</dbReference>
<dbReference type="AlphaFoldDB" id="A0A317FKV3"/>
<gene>
    <name evidence="10" type="ORF">DFH01_08140</name>
</gene>
<evidence type="ECO:0000256" key="2">
    <source>
        <dbReference type="ARBA" id="ARBA00022475"/>
    </source>
</evidence>
<comment type="caution">
    <text evidence="10">The sequence shown here is derived from an EMBL/GenBank/DDBJ whole genome shotgun (WGS) entry which is preliminary data.</text>
</comment>
<feature type="transmembrane region" description="Helical" evidence="9">
    <location>
        <begin position="135"/>
        <end position="154"/>
    </location>
</feature>
<evidence type="ECO:0000256" key="6">
    <source>
        <dbReference type="ARBA" id="ARBA00022989"/>
    </source>
</evidence>
<keyword evidence="3" id="KW-0645">Protease</keyword>
<keyword evidence="11" id="KW-1185">Reference proteome</keyword>
<organism evidence="10 11">
    <name type="scientific">Falsiroseomonas bella</name>
    <dbReference type="NCBI Taxonomy" id="2184016"/>
    <lineage>
        <taxon>Bacteria</taxon>
        <taxon>Pseudomonadati</taxon>
        <taxon>Pseudomonadota</taxon>
        <taxon>Alphaproteobacteria</taxon>
        <taxon>Acetobacterales</taxon>
        <taxon>Roseomonadaceae</taxon>
        <taxon>Falsiroseomonas</taxon>
    </lineage>
</organism>
<dbReference type="Pfam" id="PF09721">
    <property type="entry name" value="Exosortase_EpsH"/>
    <property type="match status" value="1"/>
</dbReference>
<evidence type="ECO:0000256" key="9">
    <source>
        <dbReference type="SAM" id="Phobius"/>
    </source>
</evidence>
<dbReference type="NCBIfam" id="TIGR03109">
    <property type="entry name" value="exosort_XrtA"/>
    <property type="match status" value="1"/>
</dbReference>
<feature type="transmembrane region" description="Helical" evidence="9">
    <location>
        <begin position="42"/>
        <end position="61"/>
    </location>
</feature>
<dbReference type="InterPro" id="IPR017540">
    <property type="entry name" value="Exosortase-1"/>
</dbReference>